<reference evidence="1" key="1">
    <citation type="journal article" date="2014" name="Int. J. Syst. Evol. Microbiol.">
        <title>Complete genome sequence of Corynebacterium casei LMG S-19264T (=DSM 44701T), isolated from a smear-ripened cheese.</title>
        <authorList>
            <consortium name="US DOE Joint Genome Institute (JGI-PGF)"/>
            <person name="Walter F."/>
            <person name="Albersmeier A."/>
            <person name="Kalinowski J."/>
            <person name="Ruckert C."/>
        </authorList>
    </citation>
    <scope>NUCLEOTIDE SEQUENCE</scope>
    <source>
        <strain evidence="1">KCTC 12343</strain>
    </source>
</reference>
<dbReference type="EMBL" id="BMWV01000008">
    <property type="protein sequence ID" value="GGY51200.1"/>
    <property type="molecule type" value="Genomic_DNA"/>
</dbReference>
<evidence type="ECO:0000313" key="3">
    <source>
        <dbReference type="Proteomes" id="UP000292307"/>
    </source>
</evidence>
<reference evidence="2 3" key="2">
    <citation type="submission" date="2019-02" db="EMBL/GenBank/DDBJ databases">
        <title>Draft Genome Sequences of Six Type Strains of the Genus Massilia.</title>
        <authorList>
            <person name="Miess H."/>
            <person name="Frediansyhah A."/>
            <person name="Gross H."/>
        </authorList>
    </citation>
    <scope>NUCLEOTIDE SEQUENCE [LARGE SCALE GENOMIC DNA]</scope>
    <source>
        <strain evidence="2 3">DSM 17472</strain>
    </source>
</reference>
<proteinExistence type="predicted"/>
<dbReference type="AlphaFoldDB" id="A0A411X3J2"/>
<gene>
    <name evidence="2" type="ORF">EYF70_24230</name>
    <name evidence="1" type="ORF">GCM10007387_36990</name>
</gene>
<dbReference type="Proteomes" id="UP000628442">
    <property type="component" value="Unassembled WGS sequence"/>
</dbReference>
<evidence type="ECO:0000313" key="1">
    <source>
        <dbReference type="EMBL" id="GGY51200.1"/>
    </source>
</evidence>
<name>A0A411X3J2_9BURK</name>
<evidence type="ECO:0000313" key="4">
    <source>
        <dbReference type="Proteomes" id="UP000628442"/>
    </source>
</evidence>
<sequence length="72" mass="8189">MKTPPATLKIGQYPQLALIAWSRRADDIITASEAFELYESNWRFIEQESLDDDERELIEVLTATCGNGLMNV</sequence>
<accession>A0A411X3J2</accession>
<dbReference type="OrthoDB" id="5422231at2"/>
<keyword evidence="3" id="KW-1185">Reference proteome</keyword>
<dbReference type="Proteomes" id="UP000292307">
    <property type="component" value="Chromosome"/>
</dbReference>
<dbReference type="RefSeq" id="WP_131147685.1">
    <property type="nucleotide sequence ID" value="NZ_BMWV01000008.1"/>
</dbReference>
<reference evidence="1" key="3">
    <citation type="submission" date="2022-12" db="EMBL/GenBank/DDBJ databases">
        <authorList>
            <person name="Sun Q."/>
            <person name="Kim S."/>
        </authorList>
    </citation>
    <scope>NUCLEOTIDE SEQUENCE</scope>
    <source>
        <strain evidence="1">KCTC 12343</strain>
    </source>
</reference>
<protein>
    <submittedName>
        <fullName evidence="1">Uncharacterized protein</fullName>
    </submittedName>
</protein>
<evidence type="ECO:0000313" key="2">
    <source>
        <dbReference type="EMBL" id="QBI03587.1"/>
    </source>
</evidence>
<organism evidence="1 4">
    <name type="scientific">Pseudoduganella albidiflava</name>
    <dbReference type="NCBI Taxonomy" id="321983"/>
    <lineage>
        <taxon>Bacteria</taxon>
        <taxon>Pseudomonadati</taxon>
        <taxon>Pseudomonadota</taxon>
        <taxon>Betaproteobacteria</taxon>
        <taxon>Burkholderiales</taxon>
        <taxon>Oxalobacteraceae</taxon>
        <taxon>Telluria group</taxon>
        <taxon>Pseudoduganella</taxon>
    </lineage>
</organism>
<dbReference type="EMBL" id="CP036401">
    <property type="protein sequence ID" value="QBI03587.1"/>
    <property type="molecule type" value="Genomic_DNA"/>
</dbReference>